<keyword evidence="2" id="KW-1185">Reference proteome</keyword>
<proteinExistence type="predicted"/>
<dbReference type="EMBL" id="QMCK01000177">
    <property type="protein sequence ID" value="RAY18003.1"/>
    <property type="molecule type" value="Genomic_DNA"/>
</dbReference>
<reference evidence="1 2" key="1">
    <citation type="submission" date="2018-06" db="EMBL/GenBank/DDBJ databases">
        <title>ACT-28, a chromosomally-encoded AmpC with carbapenemase activity from Enterobacter kobei.</title>
        <authorList>
            <person name="Jousset A.B."/>
            <person name="Oueslati S."/>
            <person name="Bernabeu S."/>
            <person name="Takissian J."/>
            <person name="Creton E."/>
            <person name="Vogel A."/>
            <person name="Cotellon G."/>
            <person name="Bonnin R.A."/>
            <person name="Dortet L."/>
            <person name="Naas T."/>
        </authorList>
    </citation>
    <scope>NUCLEOTIDE SEQUENCE [LARGE SCALE GENOMIC DNA]</scope>
    <source>
        <strain evidence="1 2">149H6</strain>
    </source>
</reference>
<dbReference type="GO" id="GO:0005524">
    <property type="term" value="F:ATP binding"/>
    <property type="evidence" value="ECO:0007669"/>
    <property type="project" value="UniProtKB-KW"/>
</dbReference>
<evidence type="ECO:0000313" key="2">
    <source>
        <dbReference type="Proteomes" id="UP000250603"/>
    </source>
</evidence>
<name>A0ABX9EXG0_9ENTR</name>
<dbReference type="Proteomes" id="UP000250603">
    <property type="component" value="Unassembled WGS sequence"/>
</dbReference>
<comment type="caution">
    <text evidence="1">The sequence shown here is derived from an EMBL/GenBank/DDBJ whole genome shotgun (WGS) entry which is preliminary data.</text>
</comment>
<keyword evidence="1" id="KW-0067">ATP-binding</keyword>
<organism evidence="1 2">
    <name type="scientific">Enterobacter kobei</name>
    <dbReference type="NCBI Taxonomy" id="208224"/>
    <lineage>
        <taxon>Bacteria</taxon>
        <taxon>Pseudomonadati</taxon>
        <taxon>Pseudomonadota</taxon>
        <taxon>Gammaproteobacteria</taxon>
        <taxon>Enterobacterales</taxon>
        <taxon>Enterobacteriaceae</taxon>
        <taxon>Enterobacter</taxon>
        <taxon>Enterobacter cloacae complex</taxon>
    </lineage>
</organism>
<feature type="non-terminal residue" evidence="1">
    <location>
        <position position="65"/>
    </location>
</feature>
<gene>
    <name evidence="1" type="ORF">DP181_24840</name>
</gene>
<accession>A0ABX9EXG0</accession>
<evidence type="ECO:0000313" key="1">
    <source>
        <dbReference type="EMBL" id="RAY18003.1"/>
    </source>
</evidence>
<keyword evidence="1" id="KW-0547">Nucleotide-binding</keyword>
<protein>
    <submittedName>
        <fullName evidence="1">ATP-binding protein</fullName>
    </submittedName>
</protein>
<sequence>MLSLKKNQSYAISFDKNEEKALGIKSWFVKIENDLRSLFEDPKLTLEFNTSDEKFYLIQDGKEKY</sequence>